<dbReference type="KEGG" id="mthd:A3224_13355"/>
<dbReference type="GeneID" id="76609028"/>
<keyword evidence="4" id="KW-0274">FAD</keyword>
<evidence type="ECO:0000313" key="10">
    <source>
        <dbReference type="Proteomes" id="UP000076077"/>
    </source>
</evidence>
<dbReference type="InterPro" id="IPR007867">
    <property type="entry name" value="GMC_OxRtase_C"/>
</dbReference>
<comment type="similarity">
    <text evidence="2">Belongs to the GMC oxidoreductase family.</text>
</comment>
<evidence type="ECO:0000259" key="6">
    <source>
        <dbReference type="Pfam" id="PF00732"/>
    </source>
</evidence>
<dbReference type="GO" id="GO:0016614">
    <property type="term" value="F:oxidoreductase activity, acting on CH-OH group of donors"/>
    <property type="evidence" value="ECO:0007669"/>
    <property type="project" value="InterPro"/>
</dbReference>
<name>A0A143HPK3_MICTH</name>
<organism evidence="9 10">
    <name type="scientific">Microbulbifer thermotolerans</name>
    <dbReference type="NCBI Taxonomy" id="252514"/>
    <lineage>
        <taxon>Bacteria</taxon>
        <taxon>Pseudomonadati</taxon>
        <taxon>Pseudomonadota</taxon>
        <taxon>Gammaproteobacteria</taxon>
        <taxon>Cellvibrionales</taxon>
        <taxon>Microbulbiferaceae</taxon>
        <taxon>Microbulbifer</taxon>
    </lineage>
</organism>
<evidence type="ECO:0000259" key="8">
    <source>
        <dbReference type="Pfam" id="PF05199"/>
    </source>
</evidence>
<dbReference type="InterPro" id="IPR051473">
    <property type="entry name" value="P2Ox-like"/>
</dbReference>
<dbReference type="SUPFAM" id="SSF51905">
    <property type="entry name" value="FAD/NAD(P)-binding domain"/>
    <property type="match status" value="1"/>
</dbReference>
<evidence type="ECO:0000256" key="4">
    <source>
        <dbReference type="ARBA" id="ARBA00022827"/>
    </source>
</evidence>
<dbReference type="Pfam" id="PF00732">
    <property type="entry name" value="GMC_oxred_N"/>
    <property type="match status" value="1"/>
</dbReference>
<dbReference type="InterPro" id="IPR036188">
    <property type="entry name" value="FAD/NAD-bd_sf"/>
</dbReference>
<dbReference type="Pfam" id="PF00890">
    <property type="entry name" value="FAD_binding_2"/>
    <property type="match status" value="1"/>
</dbReference>
<evidence type="ECO:0000256" key="3">
    <source>
        <dbReference type="ARBA" id="ARBA00022630"/>
    </source>
</evidence>
<protein>
    <submittedName>
        <fullName evidence="9">GMC family oxidoreductase</fullName>
    </submittedName>
</protein>
<dbReference type="Pfam" id="PF05199">
    <property type="entry name" value="GMC_oxred_C"/>
    <property type="match status" value="1"/>
</dbReference>
<feature type="domain" description="Glucose-methanol-choline oxidoreductase C-terminal" evidence="8">
    <location>
        <begin position="430"/>
        <end position="549"/>
    </location>
</feature>
<gene>
    <name evidence="9" type="ORF">A3224_13355</name>
</gene>
<proteinExistence type="inferred from homology"/>
<accession>A0A143HPK3</accession>
<evidence type="ECO:0000256" key="1">
    <source>
        <dbReference type="ARBA" id="ARBA00001974"/>
    </source>
</evidence>
<dbReference type="SUPFAM" id="SSF54373">
    <property type="entry name" value="FAD-linked reductases, C-terminal domain"/>
    <property type="match status" value="1"/>
</dbReference>
<dbReference type="PANTHER" id="PTHR42784">
    <property type="entry name" value="PYRANOSE 2-OXIDASE"/>
    <property type="match status" value="1"/>
</dbReference>
<reference evidence="10" key="1">
    <citation type="submission" date="2016-03" db="EMBL/GenBank/DDBJ databases">
        <authorList>
            <person name="Lee Y.-S."/>
            <person name="Choi Y.-L."/>
        </authorList>
    </citation>
    <scope>NUCLEOTIDE SEQUENCE [LARGE SCALE GENOMIC DNA]</scope>
    <source>
        <strain evidence="10">DAU221</strain>
    </source>
</reference>
<dbReference type="PANTHER" id="PTHR42784:SF1">
    <property type="entry name" value="PYRANOSE 2-OXIDASE"/>
    <property type="match status" value="1"/>
</dbReference>
<feature type="domain" description="FAD-dependent oxidoreductase 2 FAD-binding" evidence="7">
    <location>
        <begin position="7"/>
        <end position="39"/>
    </location>
</feature>
<comment type="cofactor">
    <cofactor evidence="1">
        <name>FAD</name>
        <dbReference type="ChEBI" id="CHEBI:57692"/>
    </cofactor>
</comment>
<feature type="domain" description="Glucose-methanol-choline oxidoreductase N-terminal" evidence="6">
    <location>
        <begin position="102"/>
        <end position="339"/>
    </location>
</feature>
<keyword evidence="10" id="KW-1185">Reference proteome</keyword>
<dbReference type="InterPro" id="IPR003953">
    <property type="entry name" value="FAD-dep_OxRdtase_2_FAD-bd"/>
</dbReference>
<dbReference type="RefSeq" id="WP_067155596.1">
    <property type="nucleotide sequence ID" value="NZ_CP014864.1"/>
</dbReference>
<dbReference type="InterPro" id="IPR000172">
    <property type="entry name" value="GMC_OxRdtase_N"/>
</dbReference>
<evidence type="ECO:0000313" key="9">
    <source>
        <dbReference type="EMBL" id="AMX03427.1"/>
    </source>
</evidence>
<keyword evidence="5" id="KW-0560">Oxidoreductase</keyword>
<dbReference type="Proteomes" id="UP000076077">
    <property type="component" value="Chromosome"/>
</dbReference>
<dbReference type="Gene3D" id="3.50.50.60">
    <property type="entry name" value="FAD/NAD(P)-binding domain"/>
    <property type="match status" value="2"/>
</dbReference>
<evidence type="ECO:0000256" key="5">
    <source>
        <dbReference type="ARBA" id="ARBA00023002"/>
    </source>
</evidence>
<evidence type="ECO:0000256" key="2">
    <source>
        <dbReference type="ARBA" id="ARBA00010790"/>
    </source>
</evidence>
<dbReference type="AlphaFoldDB" id="A0A143HPK3"/>
<dbReference type="GO" id="GO:0050660">
    <property type="term" value="F:flavin adenine dinucleotide binding"/>
    <property type="evidence" value="ECO:0007669"/>
    <property type="project" value="InterPro"/>
</dbReference>
<keyword evidence="3" id="KW-0285">Flavoprotein</keyword>
<sequence length="566" mass="63951">MKTPIFDAIVIGSGIAGGWAAKELTERGLRTLLIERGSEISHPRDYKSDFAAPWELQNRGLVPEALAQRDYPVQSKCYAFNEQSRDRFVNDREHPYEQVAPFDWIRGYQTGGRSMMWGRQCYRWSELDFTANYEDGHGTDWPIRYQDLAPWYDHVEAFAGISGNRDGLAQIPDGNFQPPMAMNCVEKAVKARIEKAFPDRRLIIGRAAHLTAPEKIHTDLGRGKCMNRNMCEQARGCSFGAYFSTPAATLPAARRTGRLEMVHDMVVREIIFDRERGRASGVRAVERDTLRPREFQAHLIFLCAGTLPSTQIMLNSVSEAFPNGIGNGSGVLGRYLMDHHMRVSAAGIYPGFEDHYYSGRRPNGIYIPRFRNLGHKRENYLRGFAYQGGGGRAGWRRGASEAGFGVDFKRRLRMPGPWYFYLSGFGEMLPRRENRVWLDPEKRDRWGMPLLHVEARWSENEYRMREDMLASAVEMLEAAGLKNINSSNEEHAPGLTIHEAGTARMGRDPKTSVLNAYNQCHQVPNLFVTDGASLASSPCQNPSLTLMALTARAVAFAVKKFRQGKV</sequence>
<dbReference type="OrthoDB" id="9787779at2"/>
<dbReference type="EMBL" id="CP014864">
    <property type="protein sequence ID" value="AMX03427.1"/>
    <property type="molecule type" value="Genomic_DNA"/>
</dbReference>
<dbReference type="STRING" id="252514.A3224_13355"/>
<evidence type="ECO:0000259" key="7">
    <source>
        <dbReference type="Pfam" id="PF00890"/>
    </source>
</evidence>